<keyword evidence="2" id="KW-1185">Reference proteome</keyword>
<dbReference type="Proteomes" id="UP001145742">
    <property type="component" value="Unassembled WGS sequence"/>
</dbReference>
<sequence>MSKAWRRRLKKLRDEIKEGIFHILPEQIRVSVIRSRCSPAKERGYTPRGNVWFYLCEHREDMRRWDGKPNSSLAARVCELKRGTTTTRNSSRLNAALISCEQDFRWYRSDDVMSNHLEGTSRSYLRDEHSVYHDQNKGGPASSQTEERDNRVCWTVWF</sequence>
<accession>A0ABQ9D121</accession>
<protein>
    <submittedName>
        <fullName evidence="1">Uncharacterized protein</fullName>
    </submittedName>
</protein>
<evidence type="ECO:0000313" key="1">
    <source>
        <dbReference type="EMBL" id="KAJ7411597.1"/>
    </source>
</evidence>
<reference evidence="1" key="1">
    <citation type="submission" date="2019-10" db="EMBL/GenBank/DDBJ databases">
        <authorList>
            <person name="Soares A.E.R."/>
            <person name="Aleixo A."/>
            <person name="Schneider P."/>
            <person name="Miyaki C.Y."/>
            <person name="Schneider M.P."/>
            <person name="Mello C."/>
            <person name="Vasconcelos A.T.R."/>
        </authorList>
    </citation>
    <scope>NUCLEOTIDE SEQUENCE</scope>
    <source>
        <tissue evidence="1">Muscle</tissue>
    </source>
</reference>
<dbReference type="EMBL" id="WHWB01034306">
    <property type="protein sequence ID" value="KAJ7411597.1"/>
    <property type="molecule type" value="Genomic_DNA"/>
</dbReference>
<proteinExistence type="predicted"/>
<organism evidence="1 2">
    <name type="scientific">Willisornis vidua</name>
    <name type="common">Xingu scale-backed antbird</name>
    <dbReference type="NCBI Taxonomy" id="1566151"/>
    <lineage>
        <taxon>Eukaryota</taxon>
        <taxon>Metazoa</taxon>
        <taxon>Chordata</taxon>
        <taxon>Craniata</taxon>
        <taxon>Vertebrata</taxon>
        <taxon>Euteleostomi</taxon>
        <taxon>Archelosauria</taxon>
        <taxon>Archosauria</taxon>
        <taxon>Dinosauria</taxon>
        <taxon>Saurischia</taxon>
        <taxon>Theropoda</taxon>
        <taxon>Coelurosauria</taxon>
        <taxon>Aves</taxon>
        <taxon>Neognathae</taxon>
        <taxon>Neoaves</taxon>
        <taxon>Telluraves</taxon>
        <taxon>Australaves</taxon>
        <taxon>Passeriformes</taxon>
        <taxon>Thamnophilidae</taxon>
        <taxon>Willisornis</taxon>
    </lineage>
</organism>
<name>A0ABQ9D121_9PASS</name>
<evidence type="ECO:0000313" key="2">
    <source>
        <dbReference type="Proteomes" id="UP001145742"/>
    </source>
</evidence>
<gene>
    <name evidence="1" type="ORF">WISP_102173</name>
</gene>
<comment type="caution">
    <text evidence="1">The sequence shown here is derived from an EMBL/GenBank/DDBJ whole genome shotgun (WGS) entry which is preliminary data.</text>
</comment>